<name>A0AAI9I1U4_PROST</name>
<accession>A0AAI9I1U4</accession>
<gene>
    <name evidence="2" type="ORF">JRA39_003109</name>
</gene>
<dbReference type="SUPFAM" id="SSF51197">
    <property type="entry name" value="Clavaminate synthase-like"/>
    <property type="match status" value="1"/>
</dbReference>
<dbReference type="InterPro" id="IPR042098">
    <property type="entry name" value="TauD-like_sf"/>
</dbReference>
<keyword evidence="1" id="KW-0560">Oxidoreductase</keyword>
<dbReference type="AlphaFoldDB" id="A0AAI9I1U4"/>
<proteinExistence type="predicted"/>
<comment type="caution">
    <text evidence="2">The sequence shown here is derived from an EMBL/GenBank/DDBJ whole genome shotgun (WGS) entry which is preliminary data.</text>
</comment>
<sequence>MPENNRLNRIVLKAEIANSLHDKSCQLALNGGPQAKGSQGAAEEVAVQLLPLFSGQDKKLINDYIDEKIPYLVFEGLIHTNMDGSPITIPDKLAFPTLQELETDIEILKLASQQQIILALLNETTFAYDKENVGNIIRIVANFYGGGTEKLQNEDPDTSSHSGKAIVPHTEDPYYSAIKVVDGHSPSPSTLVLTARWNPLYETTKVISIERALTLLSLEEIIALTTNSFDFRPAKTAGEGKSLGGKQVPILELNKDGKLNMNFNPERFSVNPSASAFIKDTYIKFNHITEKLAFDAVDLQPSRMIVINNKISLHSRDIVKDNRRTLVRIFGYRKGTEYNMVSQDPLIVKS</sequence>
<dbReference type="EMBL" id="AAZDVE040000027">
    <property type="protein sequence ID" value="EMP9434020.1"/>
    <property type="molecule type" value="Genomic_DNA"/>
</dbReference>
<evidence type="ECO:0000256" key="1">
    <source>
        <dbReference type="ARBA" id="ARBA00023002"/>
    </source>
</evidence>
<protein>
    <submittedName>
        <fullName evidence="2">Uncharacterized protein</fullName>
    </submittedName>
</protein>
<evidence type="ECO:0000313" key="2">
    <source>
        <dbReference type="EMBL" id="EMP9434020.1"/>
    </source>
</evidence>
<reference evidence="2" key="1">
    <citation type="submission" date="2024-02" db="EMBL/GenBank/DDBJ databases">
        <authorList>
            <consortium name="Clinical and Environmental Microbiology Branch: Whole genome sequencing antimicrobial resistance pathogens in the healthcare setting"/>
        </authorList>
    </citation>
    <scope>NUCLEOTIDE SEQUENCE</scope>
    <source>
        <strain evidence="2">2020GO-00142</strain>
    </source>
</reference>
<dbReference type="GO" id="GO:0016706">
    <property type="term" value="F:2-oxoglutarate-dependent dioxygenase activity"/>
    <property type="evidence" value="ECO:0007669"/>
    <property type="project" value="UniProtKB-ARBA"/>
</dbReference>
<dbReference type="Gene3D" id="3.60.130.10">
    <property type="entry name" value="Clavaminate synthase-like"/>
    <property type="match status" value="1"/>
</dbReference>
<organism evidence="2">
    <name type="scientific">Providencia stuartii</name>
    <dbReference type="NCBI Taxonomy" id="588"/>
    <lineage>
        <taxon>Bacteria</taxon>
        <taxon>Pseudomonadati</taxon>
        <taxon>Pseudomonadota</taxon>
        <taxon>Gammaproteobacteria</taxon>
        <taxon>Enterobacterales</taxon>
        <taxon>Morganellaceae</taxon>
        <taxon>Providencia</taxon>
    </lineage>
</organism>